<evidence type="ECO:0000256" key="12">
    <source>
        <dbReference type="ARBA" id="ARBA00031030"/>
    </source>
</evidence>
<evidence type="ECO:0000256" key="5">
    <source>
        <dbReference type="ARBA" id="ARBA00022475"/>
    </source>
</evidence>
<dbReference type="PANTHER" id="PTHR13285">
    <property type="entry name" value="ACYLTRANSFERASE"/>
    <property type="match status" value="1"/>
</dbReference>
<evidence type="ECO:0000256" key="3">
    <source>
        <dbReference type="ARBA" id="ARBA00010323"/>
    </source>
</evidence>
<comment type="similarity">
    <text evidence="3 13">Belongs to the membrane-bound acyltransferase family.</text>
</comment>
<evidence type="ECO:0000256" key="1">
    <source>
        <dbReference type="ARBA" id="ARBA00004651"/>
    </source>
</evidence>
<keyword evidence="6 13" id="KW-0808">Transferase</keyword>
<evidence type="ECO:0000256" key="7">
    <source>
        <dbReference type="ARBA" id="ARBA00022692"/>
    </source>
</evidence>
<proteinExistence type="inferred from homology"/>
<name>A0A2R4XM04_9BURK</name>
<dbReference type="PIRSF" id="PIRSF016636">
    <property type="entry name" value="AlgI_DltB"/>
    <property type="match status" value="1"/>
</dbReference>
<reference evidence="15 16" key="1">
    <citation type="submission" date="2018-04" db="EMBL/GenBank/DDBJ databases">
        <title>Bordetella sp. HZ20 isolated from seawater.</title>
        <authorList>
            <person name="Sun C."/>
        </authorList>
    </citation>
    <scope>NUCLEOTIDE SEQUENCE [LARGE SCALE GENOMIC DNA]</scope>
    <source>
        <strain evidence="15 16">HZ20</strain>
    </source>
</reference>
<evidence type="ECO:0000313" key="16">
    <source>
        <dbReference type="Proteomes" id="UP000244571"/>
    </source>
</evidence>
<evidence type="ECO:0000256" key="2">
    <source>
        <dbReference type="ARBA" id="ARBA00005182"/>
    </source>
</evidence>
<evidence type="ECO:0000256" key="6">
    <source>
        <dbReference type="ARBA" id="ARBA00022679"/>
    </source>
</evidence>
<keyword evidence="10 13" id="KW-0472">Membrane</keyword>
<evidence type="ECO:0000256" key="13">
    <source>
        <dbReference type="PIRNR" id="PIRNR016636"/>
    </source>
</evidence>
<dbReference type="InterPro" id="IPR028362">
    <property type="entry name" value="AlgI"/>
</dbReference>
<feature type="transmembrane region" description="Helical" evidence="14">
    <location>
        <begin position="227"/>
        <end position="252"/>
    </location>
</feature>
<keyword evidence="9 14" id="KW-1133">Transmembrane helix</keyword>
<evidence type="ECO:0000256" key="9">
    <source>
        <dbReference type="ARBA" id="ARBA00022989"/>
    </source>
</evidence>
<keyword evidence="11 13" id="KW-0012">Acyltransferase</keyword>
<feature type="transmembrane region" description="Helical" evidence="14">
    <location>
        <begin position="150"/>
        <end position="169"/>
    </location>
</feature>
<comment type="pathway">
    <text evidence="2">Glycan biosynthesis; alginate biosynthesis.</text>
</comment>
<dbReference type="PIRSF" id="PIRSF500217">
    <property type="entry name" value="AlgI"/>
    <property type="match status" value="1"/>
</dbReference>
<feature type="transmembrane region" description="Helical" evidence="14">
    <location>
        <begin position="436"/>
        <end position="456"/>
    </location>
</feature>
<keyword evidence="7 14" id="KW-0812">Transmembrane</keyword>
<dbReference type="AlphaFoldDB" id="A0A2R4XM04"/>
<sequence length="468" mass="52688">MIFSSIEFLTLFLPAFLAIYALCPKPARNATLLIGSWIFYGWWSPAFLLLLIGVTALAWAGGLVLDRLADNRSRKWVLVLLIVINAATLFWFKYINILIETLSDLIVYAGGMSVAWQQIVLPIGLSFFILQSISYLVDVYRREVQAQRRFVWFGAYLAMFGQLIAGPIIRYEWVERELASRPFCWNSFALGARRFMVGMCMKVLIADTLSPLVETAFALPEPTFMDAWLACLAYSLQLFFDFAGYSAMAIGLGQMLGFRFPENFNHPYLANSIQDFWRRWHISLSSWIRDYLYIPLGGNRKGSIRTYANLITTMAIAGMWHGSDNWNFLVWGLLHGFALATARIWSRSSLPAIPGLISRAGTLLFVCMAWVVFRATDFESALSLYRAQIGMQGWALGEALRTTLQSAQLVAIALGLACIVAPLARDTARRLTPGPVLAFADLWPVFGFVLAMALIASRQAVPFLYFQF</sequence>
<feature type="transmembrane region" description="Helical" evidence="14">
    <location>
        <begin position="119"/>
        <end position="138"/>
    </location>
</feature>
<evidence type="ECO:0000256" key="14">
    <source>
        <dbReference type="SAM" id="Phobius"/>
    </source>
</evidence>
<dbReference type="GO" id="GO:0042121">
    <property type="term" value="P:alginic acid biosynthetic process"/>
    <property type="evidence" value="ECO:0007669"/>
    <property type="project" value="UniProtKB-KW"/>
</dbReference>
<feature type="transmembrane region" description="Helical" evidence="14">
    <location>
        <begin position="328"/>
        <end position="345"/>
    </location>
</feature>
<organism evidence="15 16">
    <name type="scientific">Orrella marina</name>
    <dbReference type="NCBI Taxonomy" id="2163011"/>
    <lineage>
        <taxon>Bacteria</taxon>
        <taxon>Pseudomonadati</taxon>
        <taxon>Pseudomonadota</taxon>
        <taxon>Betaproteobacteria</taxon>
        <taxon>Burkholderiales</taxon>
        <taxon>Alcaligenaceae</taxon>
        <taxon>Orrella</taxon>
    </lineage>
</organism>
<dbReference type="InterPro" id="IPR024194">
    <property type="entry name" value="Ac/AlaTfrase_AlgI/DltB"/>
</dbReference>
<dbReference type="Proteomes" id="UP000244571">
    <property type="component" value="Chromosome"/>
</dbReference>
<keyword evidence="5 13" id="KW-1003">Cell membrane</keyword>
<dbReference type="GO" id="GO:0016746">
    <property type="term" value="F:acyltransferase activity"/>
    <property type="evidence" value="ECO:0007669"/>
    <property type="project" value="UniProtKB-KW"/>
</dbReference>
<evidence type="ECO:0000256" key="8">
    <source>
        <dbReference type="ARBA" id="ARBA00022841"/>
    </source>
</evidence>
<dbReference type="PANTHER" id="PTHR13285:SF23">
    <property type="entry name" value="TEICHOIC ACID D-ALANYLTRANSFERASE"/>
    <property type="match status" value="1"/>
</dbReference>
<dbReference type="Pfam" id="PF03062">
    <property type="entry name" value="MBOAT"/>
    <property type="match status" value="1"/>
</dbReference>
<dbReference type="InterPro" id="IPR004299">
    <property type="entry name" value="MBOAT_fam"/>
</dbReference>
<evidence type="ECO:0000313" key="15">
    <source>
        <dbReference type="EMBL" id="AWB34826.1"/>
    </source>
</evidence>
<comment type="subcellular location">
    <subcellularLocation>
        <location evidence="1">Cell membrane</location>
        <topology evidence="1">Multi-pass membrane protein</topology>
    </subcellularLocation>
</comment>
<feature type="transmembrane region" description="Helical" evidence="14">
    <location>
        <begin position="40"/>
        <end position="65"/>
    </location>
</feature>
<keyword evidence="8" id="KW-0016">Alginate biosynthesis</keyword>
<protein>
    <recommendedName>
        <fullName evidence="4">Probable alginate O-acetylase AlgI</fullName>
    </recommendedName>
    <alternativeName>
        <fullName evidence="12">Alginate biosynthesis protein AlgI</fullName>
    </alternativeName>
</protein>
<feature type="transmembrane region" description="Helical" evidence="14">
    <location>
        <begin position="352"/>
        <end position="373"/>
    </location>
</feature>
<accession>A0A2R4XM04</accession>
<dbReference type="EMBL" id="CP028901">
    <property type="protein sequence ID" value="AWB34826.1"/>
    <property type="molecule type" value="Genomic_DNA"/>
</dbReference>
<evidence type="ECO:0000256" key="10">
    <source>
        <dbReference type="ARBA" id="ARBA00023136"/>
    </source>
</evidence>
<feature type="transmembrane region" description="Helical" evidence="14">
    <location>
        <begin position="77"/>
        <end position="99"/>
    </location>
</feature>
<gene>
    <name evidence="15" type="ORF">DBV39_15060</name>
</gene>
<evidence type="ECO:0000256" key="4">
    <source>
        <dbReference type="ARBA" id="ARBA00016084"/>
    </source>
</evidence>
<dbReference type="OrthoDB" id="139172at2"/>
<dbReference type="KEGG" id="boz:DBV39_15060"/>
<dbReference type="GO" id="GO:0005886">
    <property type="term" value="C:plasma membrane"/>
    <property type="evidence" value="ECO:0007669"/>
    <property type="project" value="UniProtKB-SubCell"/>
</dbReference>
<evidence type="ECO:0000256" key="11">
    <source>
        <dbReference type="ARBA" id="ARBA00023315"/>
    </source>
</evidence>
<dbReference type="InterPro" id="IPR051085">
    <property type="entry name" value="MB_O-acyltransferase"/>
</dbReference>
<dbReference type="RefSeq" id="WP_108622236.1">
    <property type="nucleotide sequence ID" value="NZ_CP028901.1"/>
</dbReference>
<keyword evidence="16" id="KW-1185">Reference proteome</keyword>